<protein>
    <recommendedName>
        <fullName evidence="4">OmpR/PhoB-type domain-containing protein</fullName>
    </recommendedName>
</protein>
<keyword evidence="6" id="KW-1185">Reference proteome</keyword>
<feature type="compositionally biased region" description="Pro residues" evidence="3">
    <location>
        <begin position="120"/>
        <end position="132"/>
    </location>
</feature>
<evidence type="ECO:0000256" key="2">
    <source>
        <dbReference type="PROSITE-ProRule" id="PRU01091"/>
    </source>
</evidence>
<organism evidence="5 6">
    <name type="scientific">Parahaliea maris</name>
    <dbReference type="NCBI Taxonomy" id="2716870"/>
    <lineage>
        <taxon>Bacteria</taxon>
        <taxon>Pseudomonadati</taxon>
        <taxon>Pseudomonadota</taxon>
        <taxon>Gammaproteobacteria</taxon>
        <taxon>Cellvibrionales</taxon>
        <taxon>Halieaceae</taxon>
        <taxon>Parahaliea</taxon>
    </lineage>
</organism>
<feature type="region of interest" description="Disordered" evidence="3">
    <location>
        <begin position="113"/>
        <end position="136"/>
    </location>
</feature>
<evidence type="ECO:0000256" key="3">
    <source>
        <dbReference type="SAM" id="MobiDB-lite"/>
    </source>
</evidence>
<dbReference type="Pfam" id="PF00486">
    <property type="entry name" value="Trans_reg_C"/>
    <property type="match status" value="1"/>
</dbReference>
<evidence type="ECO:0000313" key="6">
    <source>
        <dbReference type="Proteomes" id="UP000321039"/>
    </source>
</evidence>
<reference evidence="5 6" key="1">
    <citation type="submission" date="2019-08" db="EMBL/GenBank/DDBJ databases">
        <title>Parahaliea maris sp. nov., isolated from the surface seawater.</title>
        <authorList>
            <person name="Liu Y."/>
        </authorList>
    </citation>
    <scope>NUCLEOTIDE SEQUENCE [LARGE SCALE GENOMIC DNA]</scope>
    <source>
        <strain evidence="5 6">HSLHS9</strain>
    </source>
</reference>
<feature type="domain" description="OmpR/PhoB-type" evidence="4">
    <location>
        <begin position="1"/>
        <end position="101"/>
    </location>
</feature>
<dbReference type="InterPro" id="IPR001867">
    <property type="entry name" value="OmpR/PhoB-type_DNA-bd"/>
</dbReference>
<dbReference type="EMBL" id="VRZA01000003">
    <property type="protein sequence ID" value="TXS94189.1"/>
    <property type="molecule type" value="Genomic_DNA"/>
</dbReference>
<dbReference type="PANTHER" id="PTHR12558:SF33">
    <property type="entry name" value="BLL7664 PROTEIN"/>
    <property type="match status" value="1"/>
</dbReference>
<dbReference type="Gene3D" id="3.40.50.10610">
    <property type="entry name" value="ABC-type transport auxiliary lipoprotein component"/>
    <property type="match status" value="1"/>
</dbReference>
<dbReference type="SMART" id="SM00862">
    <property type="entry name" value="Trans_reg_C"/>
    <property type="match status" value="1"/>
</dbReference>
<proteinExistence type="predicted"/>
<dbReference type="Proteomes" id="UP000321039">
    <property type="component" value="Unassembled WGS sequence"/>
</dbReference>
<dbReference type="Gene3D" id="1.25.40.10">
    <property type="entry name" value="Tetratricopeptide repeat domain"/>
    <property type="match status" value="1"/>
</dbReference>
<dbReference type="SUPFAM" id="SSF46894">
    <property type="entry name" value="C-terminal effector domain of the bipartite response regulators"/>
    <property type="match status" value="1"/>
</dbReference>
<dbReference type="PANTHER" id="PTHR12558">
    <property type="entry name" value="CELL DIVISION CYCLE 16,23,27"/>
    <property type="match status" value="1"/>
</dbReference>
<dbReference type="GO" id="GO:0003677">
    <property type="term" value="F:DNA binding"/>
    <property type="evidence" value="ECO:0007669"/>
    <property type="project" value="UniProtKB-UniRule"/>
</dbReference>
<dbReference type="GO" id="GO:0000160">
    <property type="term" value="P:phosphorelay signal transduction system"/>
    <property type="evidence" value="ECO:0007669"/>
    <property type="project" value="InterPro"/>
</dbReference>
<feature type="DNA-binding region" description="OmpR/PhoB-type" evidence="2">
    <location>
        <begin position="1"/>
        <end position="101"/>
    </location>
</feature>
<sequence length="645" mass="71478">MALLRFAEFEYDPETRELRRQGRRVVIQEMPLRALEIFLEHPGELVTRDTFYHALWPEDASGLLDDNLNTTLRKLRQALDDSANHPRFVETVPRHGYRFVSAVQGRLVPPEEAVEADAPLPEPVAPRQPEPVPSRSGGRLPGWSAALLLALLLAALLFGGWLWRPGVFSEWWPGGSVSHSARVTGHTLAVLPFANASGDARDDYFCAGLAEEVMFRLGRVREIQMVSRASAAAVQGAGLGAREIGRLLNADTLVEGSVRRSGERLRISVRLVDAATGLQLWSESYDRSEGDVFAVQEEIAGAITRTLVGRMVTPPGEVSAPAQAPPDPRAYDNYLQGRFYWHKRTRDDLARAVSFLLLATSQAPDYAPAWAGLADAYAVEGFYDYRRPTEAFPLAREAAQQALVLDPANASAHATLGYVSLYFDWNLAQGEAHFQRALALRSVHAKTHQWYANLLTAAGRFEEAEREMRRARQLDPLSLIANAVLGWVWYFEGRYAQALEQLALTRELAPDFALALLWQGWTLEAEGRPDEAVVVLREADRLSAAGGIFRASLARTLALSGQRDEAQSLLTGLVRSGDYLPSYEVAKAWLALGERDKAYSWLRRALAERSHSMVFLGIDPQWQAARDDAAYKSILAEVNSGVQAE</sequence>
<gene>
    <name evidence="5" type="ORF">FV139_11365</name>
</gene>
<keyword evidence="1 2" id="KW-0238">DNA-binding</keyword>
<dbReference type="InterPro" id="IPR016032">
    <property type="entry name" value="Sig_transdc_resp-reg_C-effctor"/>
</dbReference>
<dbReference type="SUPFAM" id="SSF48452">
    <property type="entry name" value="TPR-like"/>
    <property type="match status" value="2"/>
</dbReference>
<name>A0A5C9A293_9GAMM</name>
<accession>A0A5C9A293</accession>
<dbReference type="RefSeq" id="WP_148068531.1">
    <property type="nucleotide sequence ID" value="NZ_VRZA01000003.1"/>
</dbReference>
<dbReference type="PROSITE" id="PS51755">
    <property type="entry name" value="OMPR_PHOB"/>
    <property type="match status" value="1"/>
</dbReference>
<dbReference type="InterPro" id="IPR036388">
    <property type="entry name" value="WH-like_DNA-bd_sf"/>
</dbReference>
<dbReference type="CDD" id="cd00383">
    <property type="entry name" value="trans_reg_C"/>
    <property type="match status" value="1"/>
</dbReference>
<dbReference type="InterPro" id="IPR011990">
    <property type="entry name" value="TPR-like_helical_dom_sf"/>
</dbReference>
<evidence type="ECO:0000256" key="1">
    <source>
        <dbReference type="ARBA" id="ARBA00023125"/>
    </source>
</evidence>
<evidence type="ECO:0000313" key="5">
    <source>
        <dbReference type="EMBL" id="TXS94189.1"/>
    </source>
</evidence>
<evidence type="ECO:0000259" key="4">
    <source>
        <dbReference type="PROSITE" id="PS51755"/>
    </source>
</evidence>
<dbReference type="Gene3D" id="1.10.10.10">
    <property type="entry name" value="Winged helix-like DNA-binding domain superfamily/Winged helix DNA-binding domain"/>
    <property type="match status" value="1"/>
</dbReference>
<comment type="caution">
    <text evidence="5">The sequence shown here is derived from an EMBL/GenBank/DDBJ whole genome shotgun (WGS) entry which is preliminary data.</text>
</comment>
<dbReference type="GO" id="GO:0006355">
    <property type="term" value="P:regulation of DNA-templated transcription"/>
    <property type="evidence" value="ECO:0007669"/>
    <property type="project" value="InterPro"/>
</dbReference>
<dbReference type="AlphaFoldDB" id="A0A5C9A293"/>
<dbReference type="SUPFAM" id="SSF52964">
    <property type="entry name" value="TolB, N-terminal domain"/>
    <property type="match status" value="1"/>
</dbReference>